<keyword evidence="2" id="KW-1185">Reference proteome</keyword>
<reference evidence="1 2" key="1">
    <citation type="submission" date="2020-08" db="EMBL/GenBank/DDBJ databases">
        <title>Genomic Encyclopedia of Type Strains, Phase IV (KMG-IV): sequencing the most valuable type-strain genomes for metagenomic binning, comparative biology and taxonomic classification.</title>
        <authorList>
            <person name="Goeker M."/>
        </authorList>
    </citation>
    <scope>NUCLEOTIDE SEQUENCE [LARGE SCALE GENOMIC DNA]</scope>
    <source>
        <strain evidence="1 2">DSM 21255</strain>
    </source>
</reference>
<dbReference type="NCBIfam" id="TIGR00022">
    <property type="entry name" value="YhcH/YjgK/YiaL family protein"/>
    <property type="match status" value="1"/>
</dbReference>
<comment type="caution">
    <text evidence="1">The sequence shown here is derived from an EMBL/GenBank/DDBJ whole genome shotgun (WGS) entry which is preliminary data.</text>
</comment>
<dbReference type="EMBL" id="JACHHI010000001">
    <property type="protein sequence ID" value="MBB6477040.1"/>
    <property type="molecule type" value="Genomic_DNA"/>
</dbReference>
<dbReference type="Pfam" id="PF04074">
    <property type="entry name" value="DUF386"/>
    <property type="match status" value="1"/>
</dbReference>
<dbReference type="AlphaFoldDB" id="A0A841R1S2"/>
<proteinExistence type="predicted"/>
<dbReference type="OrthoDB" id="9792756at2"/>
<protein>
    <submittedName>
        <fullName evidence="1">YhcH/YjgK/YiaL family protein</fullName>
    </submittedName>
</protein>
<dbReference type="GO" id="GO:0005829">
    <property type="term" value="C:cytosol"/>
    <property type="evidence" value="ECO:0007669"/>
    <property type="project" value="TreeGrafter"/>
</dbReference>
<dbReference type="Proteomes" id="UP000591941">
    <property type="component" value="Unassembled WGS sequence"/>
</dbReference>
<dbReference type="RefSeq" id="WP_159822102.1">
    <property type="nucleotide sequence ID" value="NZ_CABWNB010000001.1"/>
</dbReference>
<name>A0A841R1S2_9FIRM</name>
<dbReference type="InterPro" id="IPR004375">
    <property type="entry name" value="NanQ/TabA/YiaL"/>
</dbReference>
<dbReference type="PANTHER" id="PTHR34986">
    <property type="entry name" value="EVOLVED BETA-GALACTOSIDASE SUBUNIT BETA"/>
    <property type="match status" value="1"/>
</dbReference>
<dbReference type="InterPro" id="IPR037012">
    <property type="entry name" value="NanQ/TabA/YiaL_sf"/>
</dbReference>
<accession>A0A841R1S2</accession>
<dbReference type="Gene3D" id="2.60.120.370">
    <property type="entry name" value="YhcH/YjgK/YiaL"/>
    <property type="match status" value="1"/>
</dbReference>
<dbReference type="GeneID" id="93485346"/>
<gene>
    <name evidence="1" type="ORF">HNR45_000062</name>
</gene>
<evidence type="ECO:0000313" key="1">
    <source>
        <dbReference type="EMBL" id="MBB6477040.1"/>
    </source>
</evidence>
<dbReference type="PANTHER" id="PTHR34986:SF1">
    <property type="entry name" value="PROTEIN YIAL"/>
    <property type="match status" value="1"/>
</dbReference>
<organism evidence="1 2">
    <name type="scientific">Negativicoccus succinicivorans</name>
    <dbReference type="NCBI Taxonomy" id="620903"/>
    <lineage>
        <taxon>Bacteria</taxon>
        <taxon>Bacillati</taxon>
        <taxon>Bacillota</taxon>
        <taxon>Negativicutes</taxon>
        <taxon>Veillonellales</taxon>
        <taxon>Veillonellaceae</taxon>
        <taxon>Negativicoccus</taxon>
    </lineage>
</organism>
<sequence>MFSGELSLLRKYQDHLHERVYKYLEMLRNANWDEMTDGRMELYDGDYMNIETGKTKAVEECRWEAHRRHLDIQYVVSGAENVEWAPLLLGKVEEDRPDDDVYFYAAESLAAGAMIHHQAGRFSIFTPEDLHRPLLAPQDPASIRKAVVKVSLKNLHK</sequence>
<dbReference type="SUPFAM" id="SSF51197">
    <property type="entry name" value="Clavaminate synthase-like"/>
    <property type="match status" value="1"/>
</dbReference>
<evidence type="ECO:0000313" key="2">
    <source>
        <dbReference type="Proteomes" id="UP000591941"/>
    </source>
</evidence>